<organism evidence="3 4">
    <name type="scientific">Natronococcus pandeyae</name>
    <dbReference type="NCBI Taxonomy" id="2055836"/>
    <lineage>
        <taxon>Archaea</taxon>
        <taxon>Methanobacteriati</taxon>
        <taxon>Methanobacteriota</taxon>
        <taxon>Stenosarchaea group</taxon>
        <taxon>Halobacteria</taxon>
        <taxon>Halobacteriales</taxon>
        <taxon>Natrialbaceae</taxon>
        <taxon>Natronococcus</taxon>
    </lineage>
</organism>
<feature type="region of interest" description="Disordered" evidence="1">
    <location>
        <begin position="148"/>
        <end position="177"/>
    </location>
</feature>
<dbReference type="Proteomes" id="UP000766904">
    <property type="component" value="Unassembled WGS sequence"/>
</dbReference>
<dbReference type="EMBL" id="PHNJ01000006">
    <property type="protein sequence ID" value="TYL38272.1"/>
    <property type="molecule type" value="Genomic_DNA"/>
</dbReference>
<reference evidence="3" key="1">
    <citation type="submission" date="2017-11" db="EMBL/GenBank/DDBJ databases">
        <authorList>
            <person name="Kajale S.C."/>
            <person name="Sharma A."/>
        </authorList>
    </citation>
    <scope>NUCLEOTIDE SEQUENCE</scope>
    <source>
        <strain evidence="3">LS1_42</strain>
    </source>
</reference>
<protein>
    <submittedName>
        <fullName evidence="3">Class I SAM-dependent methyltransferase</fullName>
    </submittedName>
</protein>
<comment type="caution">
    <text evidence="3">The sequence shown here is derived from an EMBL/GenBank/DDBJ whole genome shotgun (WGS) entry which is preliminary data.</text>
</comment>
<dbReference type="Pfam" id="PF13649">
    <property type="entry name" value="Methyltransf_25"/>
    <property type="match status" value="1"/>
</dbReference>
<dbReference type="OrthoDB" id="6243at2157"/>
<evidence type="ECO:0000256" key="1">
    <source>
        <dbReference type="SAM" id="MobiDB-lite"/>
    </source>
</evidence>
<evidence type="ECO:0000313" key="3">
    <source>
        <dbReference type="EMBL" id="TYL38272.1"/>
    </source>
</evidence>
<keyword evidence="4" id="KW-1185">Reference proteome</keyword>
<dbReference type="RefSeq" id="WP_148858340.1">
    <property type="nucleotide sequence ID" value="NZ_PHNJ01000006.1"/>
</dbReference>
<keyword evidence="3" id="KW-0808">Transferase</keyword>
<dbReference type="AlphaFoldDB" id="A0A8J8TS91"/>
<name>A0A8J8TS91_9EURY</name>
<gene>
    <name evidence="3" type="ORF">CV102_12545</name>
</gene>
<feature type="domain" description="Methyltransferase" evidence="2">
    <location>
        <begin position="48"/>
        <end position="140"/>
    </location>
</feature>
<dbReference type="InterPro" id="IPR029063">
    <property type="entry name" value="SAM-dependent_MTases_sf"/>
</dbReference>
<evidence type="ECO:0000313" key="4">
    <source>
        <dbReference type="Proteomes" id="UP000766904"/>
    </source>
</evidence>
<dbReference type="InterPro" id="IPR041698">
    <property type="entry name" value="Methyltransf_25"/>
</dbReference>
<evidence type="ECO:0000259" key="2">
    <source>
        <dbReference type="Pfam" id="PF13649"/>
    </source>
</evidence>
<sequence>MDGNEVHDRWATRTGAYSPAYYAYYGPNETSELIRETLDRVVSPDADVLELGCSSGRHLAHLQEHGYENLYGVDINDEAFDVMERTYPDLAEAGTFYRAPLEDVVRDVTDDRFDVVYSVETLQHLHPDAEWVFDELIRLTETLLVTAETDAGSEGGSASPAETSVDDGDSSADLHHPGSTIRETRYVDGVPLYVRDWGRIFAERGWIELECDATSLEYHTVRAFRSPSN</sequence>
<dbReference type="CDD" id="cd02440">
    <property type="entry name" value="AdoMet_MTases"/>
    <property type="match status" value="1"/>
</dbReference>
<dbReference type="Gene3D" id="3.40.50.150">
    <property type="entry name" value="Vaccinia Virus protein VP39"/>
    <property type="match status" value="1"/>
</dbReference>
<dbReference type="GO" id="GO:0008168">
    <property type="term" value="F:methyltransferase activity"/>
    <property type="evidence" value="ECO:0007669"/>
    <property type="project" value="UniProtKB-KW"/>
</dbReference>
<proteinExistence type="predicted"/>
<keyword evidence="3" id="KW-0489">Methyltransferase</keyword>
<dbReference type="SUPFAM" id="SSF53335">
    <property type="entry name" value="S-adenosyl-L-methionine-dependent methyltransferases"/>
    <property type="match status" value="1"/>
</dbReference>
<accession>A0A8J8TS91</accession>
<dbReference type="GO" id="GO:0032259">
    <property type="term" value="P:methylation"/>
    <property type="evidence" value="ECO:0007669"/>
    <property type="project" value="UniProtKB-KW"/>
</dbReference>